<comment type="caution">
    <text evidence="2">The sequence shown here is derived from an EMBL/GenBank/DDBJ whole genome shotgun (WGS) entry which is preliminary data.</text>
</comment>
<feature type="region of interest" description="Disordered" evidence="1">
    <location>
        <begin position="225"/>
        <end position="256"/>
    </location>
</feature>
<dbReference type="EMBL" id="CAJOBE010019561">
    <property type="protein sequence ID" value="CAF4230021.1"/>
    <property type="molecule type" value="Genomic_DNA"/>
</dbReference>
<protein>
    <recommendedName>
        <fullName evidence="4">Gag-like protein</fullName>
    </recommendedName>
</protein>
<dbReference type="Proteomes" id="UP000663874">
    <property type="component" value="Unassembled WGS sequence"/>
</dbReference>
<sequence length="256" mass="29080">MDEIDIEIERLRMLPDSCAVVLPTQFSKINYHRPRSTDDFRFCIIDENEYEEVLNIGRLAIGHVLLPITAFIPGLKMTYCNKCWKLGHTQHQCKVGPCCRLCLDQWDYNHKCLKSVLCAQCEGPHASLSMECPVVVNYRRTLKEEVDNKGGTCNFGKLDYPALNLKQTNKPRLAWVDGQTAPSDLQKFQGTDQLGELVTQIVQQLEEFKDNLTVKFNSLSIDIDHQQQSKSSTSATPLSIPINRTTNQTTTMSINK</sequence>
<gene>
    <name evidence="2" type="ORF">FNK824_LOCUS37667</name>
</gene>
<evidence type="ECO:0008006" key="4">
    <source>
        <dbReference type="Google" id="ProtNLM"/>
    </source>
</evidence>
<organism evidence="2 3">
    <name type="scientific">Rotaria sordida</name>
    <dbReference type="NCBI Taxonomy" id="392033"/>
    <lineage>
        <taxon>Eukaryota</taxon>
        <taxon>Metazoa</taxon>
        <taxon>Spiralia</taxon>
        <taxon>Gnathifera</taxon>
        <taxon>Rotifera</taxon>
        <taxon>Eurotatoria</taxon>
        <taxon>Bdelloidea</taxon>
        <taxon>Philodinida</taxon>
        <taxon>Philodinidae</taxon>
        <taxon>Rotaria</taxon>
    </lineage>
</organism>
<evidence type="ECO:0000313" key="2">
    <source>
        <dbReference type="EMBL" id="CAF4230021.1"/>
    </source>
</evidence>
<dbReference type="AlphaFoldDB" id="A0A820DCJ0"/>
<proteinExistence type="predicted"/>
<accession>A0A820DCJ0</accession>
<evidence type="ECO:0000256" key="1">
    <source>
        <dbReference type="SAM" id="MobiDB-lite"/>
    </source>
</evidence>
<reference evidence="2" key="1">
    <citation type="submission" date="2021-02" db="EMBL/GenBank/DDBJ databases">
        <authorList>
            <person name="Nowell W R."/>
        </authorList>
    </citation>
    <scope>NUCLEOTIDE SEQUENCE</scope>
</reference>
<feature type="non-terminal residue" evidence="2">
    <location>
        <position position="1"/>
    </location>
</feature>
<evidence type="ECO:0000313" key="3">
    <source>
        <dbReference type="Proteomes" id="UP000663874"/>
    </source>
</evidence>
<feature type="compositionally biased region" description="Polar residues" evidence="1">
    <location>
        <begin position="228"/>
        <end position="256"/>
    </location>
</feature>
<name>A0A820DCJ0_9BILA</name>